<evidence type="ECO:0000256" key="1">
    <source>
        <dbReference type="ARBA" id="ARBA00007689"/>
    </source>
</evidence>
<accession>A0A495X6L0</accession>
<dbReference type="RefSeq" id="WP_121221528.1">
    <property type="nucleotide sequence ID" value="NZ_JBIUBA010000052.1"/>
</dbReference>
<dbReference type="Gene3D" id="3.30.70.1060">
    <property type="entry name" value="Dimeric alpha+beta barrel"/>
    <property type="match status" value="1"/>
</dbReference>
<gene>
    <name evidence="3" type="ORF">DFJ66_2866</name>
</gene>
<dbReference type="OrthoDB" id="8968203at2"/>
<dbReference type="Proteomes" id="UP000272729">
    <property type="component" value="Unassembled WGS sequence"/>
</dbReference>
<comment type="caution">
    <text evidence="3">The sequence shown here is derived from an EMBL/GenBank/DDBJ whole genome shotgun (WGS) entry which is preliminary data.</text>
</comment>
<evidence type="ECO:0000259" key="2">
    <source>
        <dbReference type="Pfam" id="PF03795"/>
    </source>
</evidence>
<proteinExistence type="inferred from homology"/>
<dbReference type="InterPro" id="IPR005545">
    <property type="entry name" value="YCII"/>
</dbReference>
<comment type="similarity">
    <text evidence="1">Belongs to the YciI family.</text>
</comment>
<dbReference type="AlphaFoldDB" id="A0A495X6L0"/>
<dbReference type="SUPFAM" id="SSF54909">
    <property type="entry name" value="Dimeric alpha+beta barrel"/>
    <property type="match status" value="1"/>
</dbReference>
<reference evidence="3 4" key="1">
    <citation type="submission" date="2018-10" db="EMBL/GenBank/DDBJ databases">
        <title>Sequencing the genomes of 1000 actinobacteria strains.</title>
        <authorList>
            <person name="Klenk H.-P."/>
        </authorList>
    </citation>
    <scope>NUCLEOTIDE SEQUENCE [LARGE SCALE GENOMIC DNA]</scope>
    <source>
        <strain evidence="3 4">DSM 43911</strain>
    </source>
</reference>
<organism evidence="3 4">
    <name type="scientific">Saccharothrix variisporea</name>
    <dbReference type="NCBI Taxonomy" id="543527"/>
    <lineage>
        <taxon>Bacteria</taxon>
        <taxon>Bacillati</taxon>
        <taxon>Actinomycetota</taxon>
        <taxon>Actinomycetes</taxon>
        <taxon>Pseudonocardiales</taxon>
        <taxon>Pseudonocardiaceae</taxon>
        <taxon>Saccharothrix</taxon>
    </lineage>
</organism>
<dbReference type="EMBL" id="RBXR01000001">
    <property type="protein sequence ID" value="RKT69632.1"/>
    <property type="molecule type" value="Genomic_DNA"/>
</dbReference>
<dbReference type="PANTHER" id="PTHR37828">
    <property type="entry name" value="GSR2449 PROTEIN"/>
    <property type="match status" value="1"/>
</dbReference>
<dbReference type="PANTHER" id="PTHR37828:SF1">
    <property type="entry name" value="YCII-RELATED DOMAIN-CONTAINING PROTEIN"/>
    <property type="match status" value="1"/>
</dbReference>
<sequence>MFVVLLRFTDNKAAAGQHMEGHVEWLRRGLDDGVFLLAGSLQPGLGGAVLAEGTSRNELEQRVAGDPFVAEGIVTAEVLEVSPGMADERLSFLLASR</sequence>
<feature type="domain" description="YCII-related" evidence="2">
    <location>
        <begin position="1"/>
        <end position="75"/>
    </location>
</feature>
<name>A0A495X6L0_9PSEU</name>
<evidence type="ECO:0000313" key="3">
    <source>
        <dbReference type="EMBL" id="RKT69632.1"/>
    </source>
</evidence>
<evidence type="ECO:0000313" key="4">
    <source>
        <dbReference type="Proteomes" id="UP000272729"/>
    </source>
</evidence>
<keyword evidence="4" id="KW-1185">Reference proteome</keyword>
<dbReference type="InterPro" id="IPR011008">
    <property type="entry name" value="Dimeric_a/b-barrel"/>
</dbReference>
<protein>
    <submittedName>
        <fullName evidence="3">Uncharacterized protein YciI</fullName>
    </submittedName>
</protein>
<dbReference type="Pfam" id="PF03795">
    <property type="entry name" value="YCII"/>
    <property type="match status" value="1"/>
</dbReference>